<evidence type="ECO:0000256" key="2">
    <source>
        <dbReference type="ARBA" id="ARBA00022614"/>
    </source>
</evidence>
<dbReference type="InterPro" id="IPR032675">
    <property type="entry name" value="LRR_dom_sf"/>
</dbReference>
<keyword evidence="1" id="KW-0343">GTPase activation</keyword>
<dbReference type="SUPFAM" id="SSF52047">
    <property type="entry name" value="RNI-like"/>
    <property type="match status" value="1"/>
</dbReference>
<evidence type="ECO:0000256" key="1">
    <source>
        <dbReference type="ARBA" id="ARBA00022468"/>
    </source>
</evidence>
<dbReference type="GO" id="GO:0048471">
    <property type="term" value="C:perinuclear region of cytoplasm"/>
    <property type="evidence" value="ECO:0007669"/>
    <property type="project" value="TreeGrafter"/>
</dbReference>
<organism evidence="4 5">
    <name type="scientific">Skeletonema marinoi</name>
    <dbReference type="NCBI Taxonomy" id="267567"/>
    <lineage>
        <taxon>Eukaryota</taxon>
        <taxon>Sar</taxon>
        <taxon>Stramenopiles</taxon>
        <taxon>Ochrophyta</taxon>
        <taxon>Bacillariophyta</taxon>
        <taxon>Coscinodiscophyceae</taxon>
        <taxon>Thalassiosirophycidae</taxon>
        <taxon>Thalassiosirales</taxon>
        <taxon>Skeletonemataceae</taxon>
        <taxon>Skeletonema</taxon>
        <taxon>Skeletonema marinoi-dohrnii complex</taxon>
    </lineage>
</organism>
<dbReference type="GO" id="GO:0005634">
    <property type="term" value="C:nucleus"/>
    <property type="evidence" value="ECO:0007669"/>
    <property type="project" value="TreeGrafter"/>
</dbReference>
<gene>
    <name evidence="4" type="ORF">QTG54_002704</name>
</gene>
<name>A0AAD9DGA1_9STRA</name>
<dbReference type="PANTHER" id="PTHR24113:SF12">
    <property type="entry name" value="RAN GTPASE-ACTIVATING PROTEIN 1"/>
    <property type="match status" value="1"/>
</dbReference>
<dbReference type="Gene3D" id="3.80.10.10">
    <property type="entry name" value="Ribonuclease Inhibitor"/>
    <property type="match status" value="1"/>
</dbReference>
<evidence type="ECO:0000256" key="3">
    <source>
        <dbReference type="ARBA" id="ARBA00022737"/>
    </source>
</evidence>
<keyword evidence="5" id="KW-1185">Reference proteome</keyword>
<sequence length="323" mass="36698">MVPFLQNAKNLTDLNLDDNHIASDGYSLIFRALRNSPIERLNCNNCGIESMEIDNNHIPKHLTGLCLNRNKINAYGCRGLAKLLQREGATLINLWLNSSKINDDGVEILVDALQNNKSLKSLNLMWNDISDQGKISLLKLVIDISSITATLHSNHTLEHLNVNYTYSHEIQPDDEIEQHIDMAIQINKFHQLCNPEAAGRRKVIKSHLHSETREKLCRLQGVNRSHYSEIDPLYIPEVLALINQNLHWSELYVALKSSIMILFSTVSRKKCIQQQREYHVAHIDLLRAKVEELDAELAAIEASEGGYVVNVGSESRSIKRRRA</sequence>
<dbReference type="GO" id="GO:0005829">
    <property type="term" value="C:cytosol"/>
    <property type="evidence" value="ECO:0007669"/>
    <property type="project" value="TreeGrafter"/>
</dbReference>
<dbReference type="InterPro" id="IPR027038">
    <property type="entry name" value="RanGap"/>
</dbReference>
<keyword evidence="2" id="KW-0433">Leucine-rich repeat</keyword>
<dbReference type="GO" id="GO:0005096">
    <property type="term" value="F:GTPase activator activity"/>
    <property type="evidence" value="ECO:0007669"/>
    <property type="project" value="UniProtKB-KW"/>
</dbReference>
<evidence type="ECO:0000313" key="4">
    <source>
        <dbReference type="EMBL" id="KAK1746097.1"/>
    </source>
</evidence>
<accession>A0AAD9DGA1</accession>
<comment type="caution">
    <text evidence="4">The sequence shown here is derived from an EMBL/GenBank/DDBJ whole genome shotgun (WGS) entry which is preliminary data.</text>
</comment>
<evidence type="ECO:0000313" key="5">
    <source>
        <dbReference type="Proteomes" id="UP001224775"/>
    </source>
</evidence>
<dbReference type="GO" id="GO:0006913">
    <property type="term" value="P:nucleocytoplasmic transport"/>
    <property type="evidence" value="ECO:0007669"/>
    <property type="project" value="TreeGrafter"/>
</dbReference>
<dbReference type="EMBL" id="JATAAI010000004">
    <property type="protein sequence ID" value="KAK1746097.1"/>
    <property type="molecule type" value="Genomic_DNA"/>
</dbReference>
<dbReference type="AlphaFoldDB" id="A0AAD9DGA1"/>
<proteinExistence type="predicted"/>
<dbReference type="GO" id="GO:0031267">
    <property type="term" value="F:small GTPase binding"/>
    <property type="evidence" value="ECO:0007669"/>
    <property type="project" value="TreeGrafter"/>
</dbReference>
<dbReference type="Proteomes" id="UP001224775">
    <property type="component" value="Unassembled WGS sequence"/>
</dbReference>
<dbReference type="InterPro" id="IPR001611">
    <property type="entry name" value="Leu-rich_rpt"/>
</dbReference>
<keyword evidence="3" id="KW-0677">Repeat</keyword>
<dbReference type="SMART" id="SM00368">
    <property type="entry name" value="LRR_RI"/>
    <property type="match status" value="4"/>
</dbReference>
<dbReference type="Pfam" id="PF13516">
    <property type="entry name" value="LRR_6"/>
    <property type="match status" value="2"/>
</dbReference>
<protein>
    <submittedName>
        <fullName evidence="4">Leucine-rich repeat protein</fullName>
    </submittedName>
</protein>
<dbReference type="PANTHER" id="PTHR24113">
    <property type="entry name" value="RAN GTPASE-ACTIVATING PROTEIN 1"/>
    <property type="match status" value="1"/>
</dbReference>
<reference evidence="4" key="1">
    <citation type="submission" date="2023-06" db="EMBL/GenBank/DDBJ databases">
        <title>Survivors Of The Sea: Transcriptome response of Skeletonema marinoi to long-term dormancy.</title>
        <authorList>
            <person name="Pinder M.I.M."/>
            <person name="Kourtchenko O."/>
            <person name="Robertson E.K."/>
            <person name="Larsson T."/>
            <person name="Maumus F."/>
            <person name="Osuna-Cruz C.M."/>
            <person name="Vancaester E."/>
            <person name="Stenow R."/>
            <person name="Vandepoele K."/>
            <person name="Ploug H."/>
            <person name="Bruchert V."/>
            <person name="Godhe A."/>
            <person name="Topel M."/>
        </authorList>
    </citation>
    <scope>NUCLEOTIDE SEQUENCE</scope>
    <source>
        <strain evidence="4">R05AC</strain>
    </source>
</reference>